<protein>
    <recommendedName>
        <fullName evidence="3">Major capsid protein</fullName>
    </recommendedName>
</protein>
<proteinExistence type="predicted"/>
<gene>
    <name evidence="1" type="ORF">Afil01_62110</name>
</gene>
<evidence type="ECO:0000313" key="2">
    <source>
        <dbReference type="Proteomes" id="UP001165079"/>
    </source>
</evidence>
<dbReference type="Proteomes" id="UP001165079">
    <property type="component" value="Unassembled WGS sequence"/>
</dbReference>
<dbReference type="EMBL" id="BSTX01000005">
    <property type="protein sequence ID" value="GLZ81404.1"/>
    <property type="molecule type" value="Genomic_DNA"/>
</dbReference>
<evidence type="ECO:0008006" key="3">
    <source>
        <dbReference type="Google" id="ProtNLM"/>
    </source>
</evidence>
<reference evidence="1" key="1">
    <citation type="submission" date="2023-03" db="EMBL/GenBank/DDBJ databases">
        <title>Actinorhabdospora filicis NBRC 111898.</title>
        <authorList>
            <person name="Ichikawa N."/>
            <person name="Sato H."/>
            <person name="Tonouchi N."/>
        </authorList>
    </citation>
    <scope>NUCLEOTIDE SEQUENCE</scope>
    <source>
        <strain evidence="1">NBRC 111898</strain>
    </source>
</reference>
<organism evidence="1 2">
    <name type="scientific">Actinorhabdospora filicis</name>
    <dbReference type="NCBI Taxonomy" id="1785913"/>
    <lineage>
        <taxon>Bacteria</taxon>
        <taxon>Bacillati</taxon>
        <taxon>Actinomycetota</taxon>
        <taxon>Actinomycetes</taxon>
        <taxon>Micromonosporales</taxon>
        <taxon>Micromonosporaceae</taxon>
        <taxon>Actinorhabdospora</taxon>
    </lineage>
</organism>
<sequence>MATPQHIIVKPEKIVSAAVGMLEARLVVPGLFTRTGVDQFKGADNDSISFAVEGVLPFHSYAWRNDRSQPIVFDTYAERKISISFSGNYYSGVRATDEQLDFDIAQWAKLMNPQAKAVARGLSRKCVSTLTGQTYNVVIGNTGANLRGALIEAERVLDAFHAPGEDRYMLVGSNFRAAMLADKDLNLAQNVGDRQAETSLTKAVIDDRFGFRIVKSNEIGPNDAYAFSSSGFVLATAAPSVPASVPFGATTTFEDYALRWVRDYDSAYMQDRSVVNCYAGTRTVTDVLVGWDEANQTEIVSAGEHFVRGIKLTLDGASNYPPASGELARITGITDADVWTPTKRAAETDPANA</sequence>
<comment type="caution">
    <text evidence="1">The sequence shown here is derived from an EMBL/GenBank/DDBJ whole genome shotgun (WGS) entry which is preliminary data.</text>
</comment>
<accession>A0A9W6SR47</accession>
<name>A0A9W6SR47_9ACTN</name>
<evidence type="ECO:0000313" key="1">
    <source>
        <dbReference type="EMBL" id="GLZ81404.1"/>
    </source>
</evidence>
<keyword evidence="2" id="KW-1185">Reference proteome</keyword>
<dbReference type="AlphaFoldDB" id="A0A9W6SR47"/>